<evidence type="ECO:0000313" key="13">
    <source>
        <dbReference type="EMBL" id="CAF3789920.1"/>
    </source>
</evidence>
<evidence type="ECO:0000259" key="11">
    <source>
        <dbReference type="PROSITE" id="PS50262"/>
    </source>
</evidence>
<accession>A0A816L8X6</accession>
<dbReference type="GO" id="GO:0005886">
    <property type="term" value="C:plasma membrane"/>
    <property type="evidence" value="ECO:0007669"/>
    <property type="project" value="UniProtKB-SubCell"/>
</dbReference>
<keyword evidence="3 9" id="KW-0812">Transmembrane</keyword>
<evidence type="ECO:0000256" key="7">
    <source>
        <dbReference type="ARBA" id="ARBA00023170"/>
    </source>
</evidence>
<dbReference type="SUPFAM" id="SSF81321">
    <property type="entry name" value="Family A G protein-coupled receptor-like"/>
    <property type="match status" value="1"/>
</dbReference>
<dbReference type="Proteomes" id="UP000663824">
    <property type="component" value="Unassembled WGS sequence"/>
</dbReference>
<dbReference type="GO" id="GO:0042277">
    <property type="term" value="F:peptide binding"/>
    <property type="evidence" value="ECO:0007669"/>
    <property type="project" value="TreeGrafter"/>
</dbReference>
<dbReference type="EMBL" id="CAJNRE010001390">
    <property type="protein sequence ID" value="CAF1940883.1"/>
    <property type="molecule type" value="Genomic_DNA"/>
</dbReference>
<feature type="transmembrane region" description="Helical" evidence="10">
    <location>
        <begin position="101"/>
        <end position="122"/>
    </location>
</feature>
<dbReference type="PANTHER" id="PTHR24229">
    <property type="entry name" value="NEUROPEPTIDES RECEPTOR"/>
    <property type="match status" value="1"/>
</dbReference>
<dbReference type="PANTHER" id="PTHR24229:SF40">
    <property type="entry name" value="ALLATOSTATIN C RECEPTOR 1-RELATED"/>
    <property type="match status" value="1"/>
</dbReference>
<feature type="transmembrane region" description="Helical" evidence="10">
    <location>
        <begin position="65"/>
        <end position="89"/>
    </location>
</feature>
<dbReference type="Gene3D" id="1.20.1070.10">
    <property type="entry name" value="Rhodopsin 7-helix transmembrane proteins"/>
    <property type="match status" value="1"/>
</dbReference>
<dbReference type="EMBL" id="CAJOBI010000065">
    <property type="protein sequence ID" value="CAF3789920.1"/>
    <property type="molecule type" value="Genomic_DNA"/>
</dbReference>
<sequence length="477" mass="55363">MFDNNLNTLNNTTIASVTVLLRKYPITYYFVPFYAILFLIGTFGNGLVFISMLRSHRLRTVTNTYLLNIAVADFLLLLSIPFLIITILANGWIFGHVLCKMYYNFIHINQYVSSLLLAALSFDRYLAVCRPIQAIEFRTRTKCVLIIGGCWLISVLFLCPTWVFATVTSERYVVWYGYQVQKCVIDFPSIFFTIPPEVVFTYYAFLLGFLFPVSMITTFYILVLVRLHNIRRKHRSELKERSHRKVTRVVLAVITAYFICWVPYWFLQIFITIDPLIQSLRLNISILPANRNMRFLKELTHLTTIIGYANNCLNPVLYVFLSDSFRAEYLLVLNCFNFRGVNHQTSKPDDNIQLSERRPTKKERKSFALRKQRETAMKKVKHSVAIDDIPAEYRTFSFCFHSSTDQNRFSNSSTSSRVAHKTSVRSNVFYKLPKAQPKYFNDPLNHSPRKTIIPKITTNSVPQLTPIMDDGGVYCGD</sequence>
<evidence type="ECO:0000256" key="2">
    <source>
        <dbReference type="ARBA" id="ARBA00022475"/>
    </source>
</evidence>
<feature type="transmembrane region" description="Helical" evidence="10">
    <location>
        <begin position="26"/>
        <end position="53"/>
    </location>
</feature>
<gene>
    <name evidence="12" type="ORF">MBJ925_LOCUS5360</name>
    <name evidence="13" type="ORF">SMN809_LOCUS574</name>
</gene>
<feature type="domain" description="G-protein coupled receptors family 1 profile" evidence="11">
    <location>
        <begin position="44"/>
        <end position="318"/>
    </location>
</feature>
<comment type="subcellular location">
    <subcellularLocation>
        <location evidence="1">Cell membrane</location>
        <topology evidence="1">Multi-pass membrane protein</topology>
    </subcellularLocation>
</comment>
<dbReference type="AlphaFoldDB" id="A0A816L8X6"/>
<feature type="transmembrane region" description="Helical" evidence="10">
    <location>
        <begin position="246"/>
        <end position="267"/>
    </location>
</feature>
<feature type="transmembrane region" description="Helical" evidence="10">
    <location>
        <begin position="202"/>
        <end position="225"/>
    </location>
</feature>
<dbReference type="InterPro" id="IPR000276">
    <property type="entry name" value="GPCR_Rhodpsn"/>
</dbReference>
<evidence type="ECO:0000313" key="14">
    <source>
        <dbReference type="Proteomes" id="UP000663824"/>
    </source>
</evidence>
<name>A0A816L8X6_9BILA</name>
<evidence type="ECO:0000256" key="10">
    <source>
        <dbReference type="SAM" id="Phobius"/>
    </source>
</evidence>
<dbReference type="GO" id="GO:0043005">
    <property type="term" value="C:neuron projection"/>
    <property type="evidence" value="ECO:0007669"/>
    <property type="project" value="TreeGrafter"/>
</dbReference>
<proteinExistence type="inferred from homology"/>
<evidence type="ECO:0000256" key="1">
    <source>
        <dbReference type="ARBA" id="ARBA00004651"/>
    </source>
</evidence>
<evidence type="ECO:0000256" key="4">
    <source>
        <dbReference type="ARBA" id="ARBA00022989"/>
    </source>
</evidence>
<evidence type="ECO:0000256" key="3">
    <source>
        <dbReference type="ARBA" id="ARBA00022692"/>
    </source>
</evidence>
<dbReference type="Proteomes" id="UP000676336">
    <property type="component" value="Unassembled WGS sequence"/>
</dbReference>
<evidence type="ECO:0000256" key="5">
    <source>
        <dbReference type="ARBA" id="ARBA00023040"/>
    </source>
</evidence>
<dbReference type="PROSITE" id="PS00237">
    <property type="entry name" value="G_PROTEIN_RECEP_F1_1"/>
    <property type="match status" value="1"/>
</dbReference>
<reference evidence="12" key="1">
    <citation type="submission" date="2021-02" db="EMBL/GenBank/DDBJ databases">
        <authorList>
            <person name="Nowell W R."/>
        </authorList>
    </citation>
    <scope>NUCLEOTIDE SEQUENCE</scope>
</reference>
<protein>
    <recommendedName>
        <fullName evidence="11">G-protein coupled receptors family 1 profile domain-containing protein</fullName>
    </recommendedName>
</protein>
<keyword evidence="5 9" id="KW-0297">G-protein coupled receptor</keyword>
<evidence type="ECO:0000256" key="6">
    <source>
        <dbReference type="ARBA" id="ARBA00023136"/>
    </source>
</evidence>
<keyword evidence="6 10" id="KW-0472">Membrane</keyword>
<keyword evidence="2" id="KW-1003">Cell membrane</keyword>
<organism evidence="12 14">
    <name type="scientific">Rotaria magnacalcarata</name>
    <dbReference type="NCBI Taxonomy" id="392030"/>
    <lineage>
        <taxon>Eukaryota</taxon>
        <taxon>Metazoa</taxon>
        <taxon>Spiralia</taxon>
        <taxon>Gnathifera</taxon>
        <taxon>Rotifera</taxon>
        <taxon>Eurotatoria</taxon>
        <taxon>Bdelloidea</taxon>
        <taxon>Philodinida</taxon>
        <taxon>Philodinidae</taxon>
        <taxon>Rotaria</taxon>
    </lineage>
</organism>
<dbReference type="PRINTS" id="PR00237">
    <property type="entry name" value="GPCRRHODOPSN"/>
</dbReference>
<keyword evidence="7 9" id="KW-0675">Receptor</keyword>
<dbReference type="Pfam" id="PF00001">
    <property type="entry name" value="7tm_1"/>
    <property type="match status" value="1"/>
</dbReference>
<evidence type="ECO:0000313" key="12">
    <source>
        <dbReference type="EMBL" id="CAF1940883.1"/>
    </source>
</evidence>
<dbReference type="InterPro" id="IPR017452">
    <property type="entry name" value="GPCR_Rhodpsn_7TM"/>
</dbReference>
<evidence type="ECO:0000256" key="9">
    <source>
        <dbReference type="RuleBase" id="RU000688"/>
    </source>
</evidence>
<dbReference type="GO" id="GO:0004930">
    <property type="term" value="F:G protein-coupled receptor activity"/>
    <property type="evidence" value="ECO:0007669"/>
    <property type="project" value="UniProtKB-KW"/>
</dbReference>
<evidence type="ECO:0000256" key="8">
    <source>
        <dbReference type="ARBA" id="ARBA00023224"/>
    </source>
</evidence>
<dbReference type="PROSITE" id="PS50262">
    <property type="entry name" value="G_PROTEIN_RECEP_F1_2"/>
    <property type="match status" value="1"/>
</dbReference>
<feature type="transmembrane region" description="Helical" evidence="10">
    <location>
        <begin position="143"/>
        <end position="165"/>
    </location>
</feature>
<keyword evidence="4 10" id="KW-1133">Transmembrane helix</keyword>
<comment type="caution">
    <text evidence="12">The sequence shown here is derived from an EMBL/GenBank/DDBJ whole genome shotgun (WGS) entry which is preliminary data.</text>
</comment>
<keyword evidence="8 9" id="KW-0807">Transducer</keyword>
<comment type="similarity">
    <text evidence="9">Belongs to the G-protein coupled receptor 1 family.</text>
</comment>